<evidence type="ECO:0008006" key="9">
    <source>
        <dbReference type="Google" id="ProtNLM"/>
    </source>
</evidence>
<feature type="domain" description="Ribosome maturation factor RimM PRC barrel" evidence="6">
    <location>
        <begin position="199"/>
        <end position="243"/>
    </location>
</feature>
<evidence type="ECO:0000256" key="4">
    <source>
        <dbReference type="ARBA" id="ARBA00023186"/>
    </source>
</evidence>
<dbReference type="GO" id="GO:0005840">
    <property type="term" value="C:ribosome"/>
    <property type="evidence" value="ECO:0007669"/>
    <property type="project" value="InterPro"/>
</dbReference>
<organism evidence="7 8">
    <name type="scientific">Galdieria yellowstonensis</name>
    <dbReference type="NCBI Taxonomy" id="3028027"/>
    <lineage>
        <taxon>Eukaryota</taxon>
        <taxon>Rhodophyta</taxon>
        <taxon>Bangiophyceae</taxon>
        <taxon>Galdieriales</taxon>
        <taxon>Galdieriaceae</taxon>
        <taxon>Galdieria</taxon>
    </lineage>
</organism>
<reference evidence="7 8" key="1">
    <citation type="submission" date="2022-07" db="EMBL/GenBank/DDBJ databases">
        <title>Genome-wide signatures of adaptation to extreme environments.</title>
        <authorList>
            <person name="Cho C.H."/>
            <person name="Yoon H.S."/>
        </authorList>
    </citation>
    <scope>NUCLEOTIDE SEQUENCE [LARGE SCALE GENOMIC DNA]</scope>
    <source>
        <strain evidence="7 8">108.79 E11</strain>
    </source>
</reference>
<feature type="domain" description="RimM N-terminal" evidence="5">
    <location>
        <begin position="66"/>
        <end position="150"/>
    </location>
</feature>
<dbReference type="PANTHER" id="PTHR33692:SF1">
    <property type="entry name" value="RIBOSOME MATURATION FACTOR RIMM"/>
    <property type="match status" value="1"/>
</dbReference>
<dbReference type="HAMAP" id="MF_00014">
    <property type="entry name" value="Ribosome_mat_RimM"/>
    <property type="match status" value="1"/>
</dbReference>
<dbReference type="Gene3D" id="2.40.30.60">
    <property type="entry name" value="RimM"/>
    <property type="match status" value="1"/>
</dbReference>
<keyword evidence="3" id="KW-0698">rRNA processing</keyword>
<keyword evidence="1" id="KW-0963">Cytoplasm</keyword>
<keyword evidence="4" id="KW-0143">Chaperone</keyword>
<dbReference type="InterPro" id="IPR011961">
    <property type="entry name" value="RimM"/>
</dbReference>
<dbReference type="Pfam" id="PF24986">
    <property type="entry name" value="PRC_RimM"/>
    <property type="match status" value="1"/>
</dbReference>
<dbReference type="InterPro" id="IPR009000">
    <property type="entry name" value="Transl_B-barrel_sf"/>
</dbReference>
<dbReference type="InterPro" id="IPR011033">
    <property type="entry name" value="PRC_barrel-like_sf"/>
</dbReference>
<proteinExistence type="inferred from homology"/>
<keyword evidence="2" id="KW-0690">Ribosome biogenesis</keyword>
<keyword evidence="8" id="KW-1185">Reference proteome</keyword>
<dbReference type="SUPFAM" id="SSF50447">
    <property type="entry name" value="Translation proteins"/>
    <property type="match status" value="1"/>
</dbReference>
<evidence type="ECO:0000256" key="2">
    <source>
        <dbReference type="ARBA" id="ARBA00022517"/>
    </source>
</evidence>
<dbReference type="NCBIfam" id="TIGR02273">
    <property type="entry name" value="16S_RimM"/>
    <property type="match status" value="1"/>
</dbReference>
<dbReference type="PANTHER" id="PTHR33692">
    <property type="entry name" value="RIBOSOME MATURATION FACTOR RIMM"/>
    <property type="match status" value="1"/>
</dbReference>
<gene>
    <name evidence="7" type="ORF">GAYE_PCTG32G0781</name>
</gene>
<evidence type="ECO:0000259" key="6">
    <source>
        <dbReference type="Pfam" id="PF24986"/>
    </source>
</evidence>
<dbReference type="GO" id="GO:0006364">
    <property type="term" value="P:rRNA processing"/>
    <property type="evidence" value="ECO:0007669"/>
    <property type="project" value="UniProtKB-KW"/>
</dbReference>
<dbReference type="SUPFAM" id="SSF50346">
    <property type="entry name" value="PRC-barrel domain"/>
    <property type="match status" value="1"/>
</dbReference>
<evidence type="ECO:0000256" key="3">
    <source>
        <dbReference type="ARBA" id="ARBA00022552"/>
    </source>
</evidence>
<evidence type="ECO:0000313" key="7">
    <source>
        <dbReference type="EMBL" id="KAK4522891.1"/>
    </source>
</evidence>
<accession>A0AAV9I7C8</accession>
<dbReference type="AlphaFoldDB" id="A0AAV9I7C8"/>
<protein>
    <recommendedName>
        <fullName evidence="9">Ribosome maturation factor RimM</fullName>
    </recommendedName>
</protein>
<evidence type="ECO:0000259" key="5">
    <source>
        <dbReference type="Pfam" id="PF01782"/>
    </source>
</evidence>
<sequence length="270" mass="31059">MYIGFVWVTINVAHCNNFHCTRRSFPLPSTVLEKQRWCYCQTNATNQPSNNELQELYSPESFGFSQVGTIRGPHGVHGELKVVATSDFAHLRLMKKATRYLLLPNRKYPRPVLLLSGKKASQQNTFIIRLKHVTCREQAAELKQAKLFVRSGEAIELEKDEEYLAKSLLSMEALHMHSQLVLGKIVNVYTREEVLSDKKPGAQDILELKRPDGRHVYIPFVRPIVPKIDLERKQIWLDPPEGLMDISFEEIQKPPKIRAYLPAAKNEENK</sequence>
<dbReference type="InterPro" id="IPR056792">
    <property type="entry name" value="PRC_RimM"/>
</dbReference>
<dbReference type="Gene3D" id="2.30.30.240">
    <property type="entry name" value="PRC-barrel domain"/>
    <property type="match status" value="1"/>
</dbReference>
<dbReference type="InterPro" id="IPR002676">
    <property type="entry name" value="RimM_N"/>
</dbReference>
<dbReference type="EMBL" id="JANCYU010000009">
    <property type="protein sequence ID" value="KAK4522891.1"/>
    <property type="molecule type" value="Genomic_DNA"/>
</dbReference>
<evidence type="ECO:0000313" key="8">
    <source>
        <dbReference type="Proteomes" id="UP001300502"/>
    </source>
</evidence>
<comment type="caution">
    <text evidence="7">The sequence shown here is derived from an EMBL/GenBank/DDBJ whole genome shotgun (WGS) entry which is preliminary data.</text>
</comment>
<dbReference type="Pfam" id="PF01782">
    <property type="entry name" value="RimM"/>
    <property type="match status" value="1"/>
</dbReference>
<dbReference type="Proteomes" id="UP001300502">
    <property type="component" value="Unassembled WGS sequence"/>
</dbReference>
<dbReference type="InterPro" id="IPR036976">
    <property type="entry name" value="RimM_N_sf"/>
</dbReference>
<evidence type="ECO:0000256" key="1">
    <source>
        <dbReference type="ARBA" id="ARBA00022490"/>
    </source>
</evidence>
<dbReference type="GO" id="GO:0043022">
    <property type="term" value="F:ribosome binding"/>
    <property type="evidence" value="ECO:0007669"/>
    <property type="project" value="InterPro"/>
</dbReference>
<name>A0AAV9I7C8_9RHOD</name>